<keyword evidence="1" id="KW-1133">Transmembrane helix</keyword>
<evidence type="ECO:0000256" key="1">
    <source>
        <dbReference type="SAM" id="Phobius"/>
    </source>
</evidence>
<evidence type="ECO:0000313" key="3">
    <source>
        <dbReference type="Proteomes" id="UP000520814"/>
    </source>
</evidence>
<dbReference type="EMBL" id="JACHGW010000001">
    <property type="protein sequence ID" value="MBB6048655.1"/>
    <property type="molecule type" value="Genomic_DNA"/>
</dbReference>
<protein>
    <submittedName>
        <fullName evidence="2">Uncharacterized protein</fullName>
    </submittedName>
</protein>
<sequence>MSKTQQSLLWLKRGLLVALKIGGALGGLIAILLLKEPLIALEAFLILLVPCLVLGALCTVTVPWVRSRTVAGILPGLLLALVCALREGDTRLLILAVPTCLFGLLINALADPYRSTPEYQRAMQEKDADPLAYYPKGLKIFIALVFVCVVICGLIAFCLSLWDKFKKPSPPSPLLSKIALMDDRARTTPLPNQTA</sequence>
<dbReference type="AlphaFoldDB" id="A0A7W9SLR8"/>
<feature type="transmembrane region" description="Helical" evidence="1">
    <location>
        <begin position="92"/>
        <end position="110"/>
    </location>
</feature>
<proteinExistence type="predicted"/>
<comment type="caution">
    <text evidence="2">The sequence shown here is derived from an EMBL/GenBank/DDBJ whole genome shotgun (WGS) entry which is preliminary data.</text>
</comment>
<keyword evidence="1" id="KW-0812">Transmembrane</keyword>
<name>A0A7W9SLR8_ARMRO</name>
<feature type="transmembrane region" description="Helical" evidence="1">
    <location>
        <begin position="140"/>
        <end position="162"/>
    </location>
</feature>
<evidence type="ECO:0000313" key="2">
    <source>
        <dbReference type="EMBL" id="MBB6048655.1"/>
    </source>
</evidence>
<dbReference type="RefSeq" id="WP_184192291.1">
    <property type="nucleotide sequence ID" value="NZ_JACHGW010000001.1"/>
</dbReference>
<feature type="transmembrane region" description="Helical" evidence="1">
    <location>
        <begin position="68"/>
        <end position="85"/>
    </location>
</feature>
<feature type="transmembrane region" description="Helical" evidence="1">
    <location>
        <begin position="15"/>
        <end position="34"/>
    </location>
</feature>
<dbReference type="Proteomes" id="UP000520814">
    <property type="component" value="Unassembled WGS sequence"/>
</dbReference>
<accession>A0A7W9SLR8</accession>
<keyword evidence="1" id="KW-0472">Membrane</keyword>
<gene>
    <name evidence="2" type="ORF">HNQ39_000417</name>
</gene>
<feature type="transmembrane region" description="Helical" evidence="1">
    <location>
        <begin position="41"/>
        <end position="62"/>
    </location>
</feature>
<reference evidence="2 3" key="1">
    <citation type="submission" date="2020-08" db="EMBL/GenBank/DDBJ databases">
        <title>Genomic Encyclopedia of Type Strains, Phase IV (KMG-IV): sequencing the most valuable type-strain genomes for metagenomic binning, comparative biology and taxonomic classification.</title>
        <authorList>
            <person name="Goeker M."/>
        </authorList>
    </citation>
    <scope>NUCLEOTIDE SEQUENCE [LARGE SCALE GENOMIC DNA]</scope>
    <source>
        <strain evidence="2 3">DSM 23562</strain>
    </source>
</reference>
<organism evidence="2 3">
    <name type="scientific">Armatimonas rosea</name>
    <dbReference type="NCBI Taxonomy" id="685828"/>
    <lineage>
        <taxon>Bacteria</taxon>
        <taxon>Bacillati</taxon>
        <taxon>Armatimonadota</taxon>
        <taxon>Armatimonadia</taxon>
        <taxon>Armatimonadales</taxon>
        <taxon>Armatimonadaceae</taxon>
        <taxon>Armatimonas</taxon>
    </lineage>
</organism>
<keyword evidence="3" id="KW-1185">Reference proteome</keyword>